<gene>
    <name evidence="10" type="primary">LOC106464605</name>
</gene>
<organism evidence="9 10">
    <name type="scientific">Limulus polyphemus</name>
    <name type="common">Atlantic horseshoe crab</name>
    <dbReference type="NCBI Taxonomy" id="6850"/>
    <lineage>
        <taxon>Eukaryota</taxon>
        <taxon>Metazoa</taxon>
        <taxon>Ecdysozoa</taxon>
        <taxon>Arthropoda</taxon>
        <taxon>Chelicerata</taxon>
        <taxon>Merostomata</taxon>
        <taxon>Xiphosura</taxon>
        <taxon>Limulidae</taxon>
        <taxon>Limulus</taxon>
    </lineage>
</organism>
<dbReference type="PANTHER" id="PTHR10454:SF232">
    <property type="entry name" value="AT03047P-RELATED"/>
    <property type="match status" value="1"/>
</dbReference>
<comment type="similarity">
    <text evidence="1 6">Belongs to the peptidase C14A family.</text>
</comment>
<dbReference type="PROSITE" id="PS01122">
    <property type="entry name" value="CASPASE_CYS"/>
    <property type="match status" value="1"/>
</dbReference>
<dbReference type="InterPro" id="IPR029030">
    <property type="entry name" value="Caspase-like_dom_sf"/>
</dbReference>
<reference evidence="10" key="1">
    <citation type="submission" date="2025-08" db="UniProtKB">
        <authorList>
            <consortium name="RefSeq"/>
        </authorList>
    </citation>
    <scope>IDENTIFICATION</scope>
    <source>
        <tissue evidence="10">Muscle</tissue>
    </source>
</reference>
<dbReference type="Gene3D" id="3.40.50.1460">
    <property type="match status" value="1"/>
</dbReference>
<proteinExistence type="inferred from homology"/>
<name>A0ABM1BE91_LIMPO</name>
<evidence type="ECO:0000259" key="7">
    <source>
        <dbReference type="PROSITE" id="PS50207"/>
    </source>
</evidence>
<dbReference type="PROSITE" id="PS01121">
    <property type="entry name" value="CASPASE_HIS"/>
    <property type="match status" value="1"/>
</dbReference>
<dbReference type="InterPro" id="IPR016129">
    <property type="entry name" value="Caspase_his_AS"/>
</dbReference>
<keyword evidence="9" id="KW-1185">Reference proteome</keyword>
<dbReference type="InterPro" id="IPR033139">
    <property type="entry name" value="Caspase_cys_AS"/>
</dbReference>
<keyword evidence="5" id="KW-0865">Zymogen</keyword>
<dbReference type="CDD" id="cd00032">
    <property type="entry name" value="CASc"/>
    <property type="match status" value="1"/>
</dbReference>
<dbReference type="SUPFAM" id="SSF52129">
    <property type="entry name" value="Caspase-like"/>
    <property type="match status" value="1"/>
</dbReference>
<feature type="domain" description="Caspase family p10" evidence="7">
    <location>
        <begin position="195"/>
        <end position="290"/>
    </location>
</feature>
<dbReference type="InterPro" id="IPR002398">
    <property type="entry name" value="Pept_C14"/>
</dbReference>
<keyword evidence="2" id="KW-0645">Protease</keyword>
<evidence type="ECO:0000313" key="9">
    <source>
        <dbReference type="Proteomes" id="UP000694941"/>
    </source>
</evidence>
<dbReference type="Proteomes" id="UP000694941">
    <property type="component" value="Unplaced"/>
</dbReference>
<evidence type="ECO:0000256" key="3">
    <source>
        <dbReference type="ARBA" id="ARBA00022801"/>
    </source>
</evidence>
<evidence type="ECO:0000256" key="4">
    <source>
        <dbReference type="ARBA" id="ARBA00022807"/>
    </source>
</evidence>
<evidence type="ECO:0000259" key="8">
    <source>
        <dbReference type="PROSITE" id="PS50208"/>
    </source>
</evidence>
<dbReference type="InterPro" id="IPR011600">
    <property type="entry name" value="Pept_C14_caspase"/>
</dbReference>
<keyword evidence="3" id="KW-0378">Hydrolase</keyword>
<dbReference type="PROSITE" id="PS50207">
    <property type="entry name" value="CASPASE_P10"/>
    <property type="match status" value="1"/>
</dbReference>
<dbReference type="Pfam" id="PF00656">
    <property type="entry name" value="Peptidase_C14"/>
    <property type="match status" value="1"/>
</dbReference>
<evidence type="ECO:0000256" key="5">
    <source>
        <dbReference type="ARBA" id="ARBA00023145"/>
    </source>
</evidence>
<evidence type="ECO:0000256" key="6">
    <source>
        <dbReference type="RuleBase" id="RU003971"/>
    </source>
</evidence>
<dbReference type="SMART" id="SM00115">
    <property type="entry name" value="CASc"/>
    <property type="match status" value="1"/>
</dbReference>
<sequence length="292" mass="32996">MSNDDQSMNCHGDSGEDVGDALGIPFFSKTSTAAAYLSIHPDSEEYNMKHKMRGKCLIFNNKDFDPHTRLNERRGTNQDGEQLYRCFRELDFEVVMHCNLPVKAMLNELEKVSKEDHSNRDCFVCCILTHGEQGALYGRDGKFPNEMVFTPFTGDLCTSLAGKPKIFFIQACQGDKLDRGVTLATGKDEPDAGSKFFKIPTHADFLICYSTVPGFYSWRNTNNGSWFVQALCKVLEAHAKAMDLQSLMTIVCRKVAYDFESCVPNDPGMDRMKQVPCISSMLTRKIYFHPKI</sequence>
<dbReference type="InterPro" id="IPR001309">
    <property type="entry name" value="Pept_C14_p20"/>
</dbReference>
<protein>
    <submittedName>
        <fullName evidence="10">Caspase-like</fullName>
    </submittedName>
</protein>
<evidence type="ECO:0000256" key="2">
    <source>
        <dbReference type="ARBA" id="ARBA00022670"/>
    </source>
</evidence>
<dbReference type="InterPro" id="IPR015917">
    <property type="entry name" value="Pept_C14A"/>
</dbReference>
<dbReference type="InterPro" id="IPR002138">
    <property type="entry name" value="Pept_C14_p10"/>
</dbReference>
<dbReference type="RefSeq" id="XP_013780216.1">
    <property type="nucleotide sequence ID" value="XM_013924762.2"/>
</dbReference>
<feature type="domain" description="Caspase family p20" evidence="8">
    <location>
        <begin position="52"/>
        <end position="176"/>
    </location>
</feature>
<dbReference type="PRINTS" id="PR00376">
    <property type="entry name" value="IL1BCENZYME"/>
</dbReference>
<dbReference type="PROSITE" id="PS50208">
    <property type="entry name" value="CASPASE_P20"/>
    <property type="match status" value="1"/>
</dbReference>
<evidence type="ECO:0000256" key="1">
    <source>
        <dbReference type="ARBA" id="ARBA00010134"/>
    </source>
</evidence>
<evidence type="ECO:0000313" key="10">
    <source>
        <dbReference type="RefSeq" id="XP_013780216.1"/>
    </source>
</evidence>
<keyword evidence="4" id="KW-0788">Thiol protease</keyword>
<dbReference type="GeneID" id="106464605"/>
<accession>A0ABM1BE91</accession>
<dbReference type="PANTHER" id="PTHR10454">
    <property type="entry name" value="CASPASE"/>
    <property type="match status" value="1"/>
</dbReference>